<gene>
    <name evidence="1" type="ORF">SAMD00023353_10300180</name>
</gene>
<dbReference type="AlphaFoldDB" id="A0A1S8AB30"/>
<reference evidence="1" key="1">
    <citation type="submission" date="2016-03" db="EMBL/GenBank/DDBJ databases">
        <title>Draft genome sequence of Rosellinia necatrix.</title>
        <authorList>
            <person name="Kanematsu S."/>
        </authorList>
    </citation>
    <scope>NUCLEOTIDE SEQUENCE [LARGE SCALE GENOMIC DNA]</scope>
    <source>
        <strain evidence="1">W97</strain>
    </source>
</reference>
<accession>A0A1S8AB30</accession>
<evidence type="ECO:0000313" key="2">
    <source>
        <dbReference type="Proteomes" id="UP000054516"/>
    </source>
</evidence>
<dbReference type="Proteomes" id="UP000054516">
    <property type="component" value="Unassembled WGS sequence"/>
</dbReference>
<dbReference type="OrthoDB" id="4062651at2759"/>
<name>A0A1S8AB30_ROSNE</name>
<protein>
    <submittedName>
        <fullName evidence="1">Uncharacterized protein</fullName>
    </submittedName>
</protein>
<proteinExistence type="predicted"/>
<evidence type="ECO:0000313" key="1">
    <source>
        <dbReference type="EMBL" id="GAW27301.1"/>
    </source>
</evidence>
<dbReference type="EMBL" id="DF977548">
    <property type="protein sequence ID" value="GAW27301.1"/>
    <property type="molecule type" value="Genomic_DNA"/>
</dbReference>
<sequence>MSIAADDDSSMKHLQLFDFGFACRFFKHEDANMMLEKSCFDLATCLHFILSGVDPLSGSLSTAELQQTRGGGATTVISRFVGGTSLGRR</sequence>
<keyword evidence="2" id="KW-1185">Reference proteome</keyword>
<organism evidence="1">
    <name type="scientific">Rosellinia necatrix</name>
    <name type="common">White root-rot fungus</name>
    <dbReference type="NCBI Taxonomy" id="77044"/>
    <lineage>
        <taxon>Eukaryota</taxon>
        <taxon>Fungi</taxon>
        <taxon>Dikarya</taxon>
        <taxon>Ascomycota</taxon>
        <taxon>Pezizomycotina</taxon>
        <taxon>Sordariomycetes</taxon>
        <taxon>Xylariomycetidae</taxon>
        <taxon>Xylariales</taxon>
        <taxon>Xylariaceae</taxon>
        <taxon>Rosellinia</taxon>
    </lineage>
</organism>